<gene>
    <name evidence="1" type="ORF">EZ216_15845</name>
</gene>
<accession>A0A4Z0BMF6</accession>
<dbReference type="OrthoDB" id="8962596at2"/>
<evidence type="ECO:0000313" key="1">
    <source>
        <dbReference type="EMBL" id="TFY99128.1"/>
    </source>
</evidence>
<reference evidence="1 2" key="1">
    <citation type="submission" date="2019-03" db="EMBL/GenBank/DDBJ databases">
        <title>Ramlibacter sp. 18x22-1, whole genome shotgun sequence.</title>
        <authorList>
            <person name="Zhang X."/>
            <person name="Feng G."/>
            <person name="Zhu H."/>
        </authorList>
    </citation>
    <scope>NUCLEOTIDE SEQUENCE [LARGE SCALE GENOMIC DNA]</scope>
    <source>
        <strain evidence="1 2">18x22-1</strain>
    </source>
</reference>
<dbReference type="Proteomes" id="UP000297839">
    <property type="component" value="Unassembled WGS sequence"/>
</dbReference>
<keyword evidence="1" id="KW-0808">Transferase</keyword>
<name>A0A4Z0BMF6_9BURK</name>
<protein>
    <submittedName>
        <fullName evidence="1">N-acetyltransferase</fullName>
    </submittedName>
</protein>
<proteinExistence type="predicted"/>
<dbReference type="EMBL" id="SMLK01000005">
    <property type="protein sequence ID" value="TFY99128.1"/>
    <property type="molecule type" value="Genomic_DNA"/>
</dbReference>
<dbReference type="GO" id="GO:0016740">
    <property type="term" value="F:transferase activity"/>
    <property type="evidence" value="ECO:0007669"/>
    <property type="project" value="UniProtKB-KW"/>
</dbReference>
<sequence length="217" mass="24684">MSTCAWNPAQLLPWWAELRIDVQLPPWSVESDLRRLQQRMQRPGDALGQLAAIELPVPGFAFRHRQADGEHYVYVEDLACGRLAGYTVFNRLVELSRRADPHLRSPHSRYGHDYQRRGLASAVYRWALQRGMCLITGRRQSRAAHALWTSLSRQHELGYVLLEAKRLRWLGHRVDPDLLGAFHTRMVLLGEGWSCGHFCEATGADRAALAQHVGESG</sequence>
<comment type="caution">
    <text evidence="1">The sequence shown here is derived from an EMBL/GenBank/DDBJ whole genome shotgun (WGS) entry which is preliminary data.</text>
</comment>
<keyword evidence="2" id="KW-1185">Reference proteome</keyword>
<organism evidence="1 2">
    <name type="scientific">Ramlibacter humi</name>
    <dbReference type="NCBI Taxonomy" id="2530451"/>
    <lineage>
        <taxon>Bacteria</taxon>
        <taxon>Pseudomonadati</taxon>
        <taxon>Pseudomonadota</taxon>
        <taxon>Betaproteobacteria</taxon>
        <taxon>Burkholderiales</taxon>
        <taxon>Comamonadaceae</taxon>
        <taxon>Ramlibacter</taxon>
    </lineage>
</organism>
<dbReference type="AlphaFoldDB" id="A0A4Z0BMF6"/>
<evidence type="ECO:0000313" key="2">
    <source>
        <dbReference type="Proteomes" id="UP000297839"/>
    </source>
</evidence>